<evidence type="ECO:0000256" key="1">
    <source>
        <dbReference type="SAM" id="Coils"/>
    </source>
</evidence>
<dbReference type="EMBL" id="CAJHNJ030000076">
    <property type="protein sequence ID" value="CAG9134298.1"/>
    <property type="molecule type" value="Genomic_DNA"/>
</dbReference>
<accession>A0A8S4G5M2</accession>
<gene>
    <name evidence="3" type="ORF">PLXY2_LOCUS12566</name>
</gene>
<proteinExistence type="predicted"/>
<dbReference type="Gene3D" id="3.30.70.1820">
    <property type="entry name" value="L1 transposable element, RRM domain"/>
    <property type="match status" value="1"/>
</dbReference>
<dbReference type="Pfam" id="PF25298">
    <property type="entry name" value="Baculo_FP_2nd"/>
    <property type="match status" value="1"/>
</dbReference>
<protein>
    <submittedName>
        <fullName evidence="3">(diamondback moth) hypothetical protein</fullName>
    </submittedName>
</protein>
<evidence type="ECO:0000313" key="4">
    <source>
        <dbReference type="Proteomes" id="UP000653454"/>
    </source>
</evidence>
<keyword evidence="1" id="KW-0175">Coiled coil</keyword>
<dbReference type="InterPro" id="IPR057251">
    <property type="entry name" value="FP_C"/>
</dbReference>
<evidence type="ECO:0000259" key="2">
    <source>
        <dbReference type="Pfam" id="PF25298"/>
    </source>
</evidence>
<reference evidence="3" key="1">
    <citation type="submission" date="2020-11" db="EMBL/GenBank/DDBJ databases">
        <authorList>
            <person name="Whiteford S."/>
        </authorList>
    </citation>
    <scope>NUCLEOTIDE SEQUENCE</scope>
</reference>
<dbReference type="AlphaFoldDB" id="A0A8S4G5M2"/>
<sequence length="248" mass="28643">MNYMDKKFEALAETFTTFKTSIAEQLTALTHTISTWESRIQKLETHAEKALELSAVIESQDQVIASLNTGIQSLKEQLNEQEQSHLRNELEISGITETENENLHHLMSLLAHKIGLDLQASDVDRVTRVGPKNGINKEPRPVVVRFIRNTKRNETLNATKVRKHITTEDIDIKGPPKKLYFNERLTKENRRLFREARTRSKQAGFRYTWVKNGCIYVRREQDKSPRQIRNCDDIERIFGKVTVSVPSA</sequence>
<evidence type="ECO:0000313" key="3">
    <source>
        <dbReference type="EMBL" id="CAG9134298.1"/>
    </source>
</evidence>
<dbReference type="Proteomes" id="UP000653454">
    <property type="component" value="Unassembled WGS sequence"/>
</dbReference>
<keyword evidence="4" id="KW-1185">Reference proteome</keyword>
<feature type="coiled-coil region" evidence="1">
    <location>
        <begin position="33"/>
        <end position="91"/>
    </location>
</feature>
<organism evidence="3 4">
    <name type="scientific">Plutella xylostella</name>
    <name type="common">Diamondback moth</name>
    <name type="synonym">Plutella maculipennis</name>
    <dbReference type="NCBI Taxonomy" id="51655"/>
    <lineage>
        <taxon>Eukaryota</taxon>
        <taxon>Metazoa</taxon>
        <taxon>Ecdysozoa</taxon>
        <taxon>Arthropoda</taxon>
        <taxon>Hexapoda</taxon>
        <taxon>Insecta</taxon>
        <taxon>Pterygota</taxon>
        <taxon>Neoptera</taxon>
        <taxon>Endopterygota</taxon>
        <taxon>Lepidoptera</taxon>
        <taxon>Glossata</taxon>
        <taxon>Ditrysia</taxon>
        <taxon>Yponomeutoidea</taxon>
        <taxon>Plutellidae</taxon>
        <taxon>Plutella</taxon>
    </lineage>
</organism>
<name>A0A8S4G5M2_PLUXY</name>
<feature type="domain" description="FP protein C-terminal" evidence="2">
    <location>
        <begin position="186"/>
        <end position="237"/>
    </location>
</feature>
<comment type="caution">
    <text evidence="3">The sequence shown here is derived from an EMBL/GenBank/DDBJ whole genome shotgun (WGS) entry which is preliminary data.</text>
</comment>